<keyword evidence="1" id="KW-1133">Transmembrane helix</keyword>
<feature type="signal peptide" evidence="2">
    <location>
        <begin position="1"/>
        <end position="19"/>
    </location>
</feature>
<feature type="chain" id="PRO_5025022850" evidence="2">
    <location>
        <begin position="20"/>
        <end position="204"/>
    </location>
</feature>
<dbReference type="Proteomes" id="UP000326340">
    <property type="component" value="Unassembled WGS sequence"/>
</dbReference>
<proteinExistence type="predicted"/>
<keyword evidence="1" id="KW-0812">Transmembrane</keyword>
<gene>
    <name evidence="3" type="ORF">CSHISOI_03535</name>
</gene>
<sequence length="204" mass="22354">MRFTAIVAALAVIATGAVAAPAEPIGGKGDAVSQRDCKNSDNYQTCIETGCPIGAPVQACMLWGGELLHHPLHLGGVAEAGRSSRGVGLPKYDGLLWFVVVISRALPGFVPSLFKSKHPHFGHPHISATQKCLISPQHHDYPLTLNNNNIYRSYLNSFIFCIYLYLYLIVKYTKDKINLAVKAISNSISLRKVVYKYGIPRITF</sequence>
<protein>
    <submittedName>
        <fullName evidence="3">Uncharacterized protein</fullName>
    </submittedName>
</protein>
<reference evidence="3 4" key="1">
    <citation type="journal article" date="2019" name="Sci. Rep.">
        <title>Colletotrichum shisoi sp. nov., an anthracnose pathogen of Perilla frutescens in Japan: molecular phylogenetic, morphological and genomic evidence.</title>
        <authorList>
            <person name="Gan P."/>
            <person name="Tsushima A."/>
            <person name="Hiroyama R."/>
            <person name="Narusaka M."/>
            <person name="Takano Y."/>
            <person name="Narusaka Y."/>
            <person name="Kawaradani M."/>
            <person name="Damm U."/>
            <person name="Shirasu K."/>
        </authorList>
    </citation>
    <scope>NUCLEOTIDE SEQUENCE [LARGE SCALE GENOMIC DNA]</scope>
    <source>
        <strain evidence="3 4">PG-2018a</strain>
    </source>
</reference>
<keyword evidence="2" id="KW-0732">Signal</keyword>
<evidence type="ECO:0000313" key="3">
    <source>
        <dbReference type="EMBL" id="TQN72019.1"/>
    </source>
</evidence>
<keyword evidence="4" id="KW-1185">Reference proteome</keyword>
<evidence type="ECO:0000313" key="4">
    <source>
        <dbReference type="Proteomes" id="UP000326340"/>
    </source>
</evidence>
<feature type="transmembrane region" description="Helical" evidence="1">
    <location>
        <begin position="153"/>
        <end position="170"/>
    </location>
</feature>
<name>A0A5Q4BZI1_9PEZI</name>
<keyword evidence="1" id="KW-0472">Membrane</keyword>
<evidence type="ECO:0000256" key="2">
    <source>
        <dbReference type="SAM" id="SignalP"/>
    </source>
</evidence>
<evidence type="ECO:0000256" key="1">
    <source>
        <dbReference type="SAM" id="Phobius"/>
    </source>
</evidence>
<organism evidence="3 4">
    <name type="scientific">Colletotrichum shisoi</name>
    <dbReference type="NCBI Taxonomy" id="2078593"/>
    <lineage>
        <taxon>Eukaryota</taxon>
        <taxon>Fungi</taxon>
        <taxon>Dikarya</taxon>
        <taxon>Ascomycota</taxon>
        <taxon>Pezizomycotina</taxon>
        <taxon>Sordariomycetes</taxon>
        <taxon>Hypocreomycetidae</taxon>
        <taxon>Glomerellales</taxon>
        <taxon>Glomerellaceae</taxon>
        <taxon>Colletotrichum</taxon>
        <taxon>Colletotrichum destructivum species complex</taxon>
    </lineage>
</organism>
<dbReference type="OrthoDB" id="10543940at2759"/>
<dbReference type="AlphaFoldDB" id="A0A5Q4BZI1"/>
<accession>A0A5Q4BZI1</accession>
<comment type="caution">
    <text evidence="3">The sequence shown here is derived from an EMBL/GenBank/DDBJ whole genome shotgun (WGS) entry which is preliminary data.</text>
</comment>
<dbReference type="EMBL" id="PUHP01000210">
    <property type="protein sequence ID" value="TQN72019.1"/>
    <property type="molecule type" value="Genomic_DNA"/>
</dbReference>